<protein>
    <recommendedName>
        <fullName evidence="8">Holo-[acyl-carrier-protein] synthase</fullName>
        <shortName evidence="8">Holo-ACP synthase</shortName>
        <ecNumber evidence="8">2.7.8.7</ecNumber>
    </recommendedName>
    <alternativeName>
        <fullName evidence="8">4'-phosphopantetheinyl transferase AcpS</fullName>
    </alternativeName>
</protein>
<keyword evidence="1 8" id="KW-0444">Lipid biosynthesis</keyword>
<accession>A0A932CR44</accession>
<dbReference type="Pfam" id="PF01648">
    <property type="entry name" value="ACPS"/>
    <property type="match status" value="1"/>
</dbReference>
<keyword evidence="2 8" id="KW-0808">Transferase</keyword>
<dbReference type="Gene3D" id="3.90.470.20">
    <property type="entry name" value="4'-phosphopantetheinyl transferase domain"/>
    <property type="match status" value="1"/>
</dbReference>
<keyword evidence="6 8" id="KW-0443">Lipid metabolism</keyword>
<evidence type="ECO:0000256" key="3">
    <source>
        <dbReference type="ARBA" id="ARBA00022723"/>
    </source>
</evidence>
<dbReference type="GO" id="GO:0005737">
    <property type="term" value="C:cytoplasm"/>
    <property type="evidence" value="ECO:0007669"/>
    <property type="project" value="UniProtKB-SubCell"/>
</dbReference>
<evidence type="ECO:0000256" key="2">
    <source>
        <dbReference type="ARBA" id="ARBA00022679"/>
    </source>
</evidence>
<organism evidence="10 11">
    <name type="scientific">Tectimicrobiota bacterium</name>
    <dbReference type="NCBI Taxonomy" id="2528274"/>
    <lineage>
        <taxon>Bacteria</taxon>
        <taxon>Pseudomonadati</taxon>
        <taxon>Nitrospinota/Tectimicrobiota group</taxon>
        <taxon>Candidatus Tectimicrobiota</taxon>
    </lineage>
</organism>
<comment type="catalytic activity">
    <reaction evidence="8">
        <text>apo-[ACP] + CoA = holo-[ACP] + adenosine 3',5'-bisphosphate + H(+)</text>
        <dbReference type="Rhea" id="RHEA:12068"/>
        <dbReference type="Rhea" id="RHEA-COMP:9685"/>
        <dbReference type="Rhea" id="RHEA-COMP:9690"/>
        <dbReference type="ChEBI" id="CHEBI:15378"/>
        <dbReference type="ChEBI" id="CHEBI:29999"/>
        <dbReference type="ChEBI" id="CHEBI:57287"/>
        <dbReference type="ChEBI" id="CHEBI:58343"/>
        <dbReference type="ChEBI" id="CHEBI:64479"/>
        <dbReference type="EC" id="2.7.8.7"/>
    </reaction>
</comment>
<name>A0A932CR44_UNCTE</name>
<reference evidence="10" key="1">
    <citation type="submission" date="2020-07" db="EMBL/GenBank/DDBJ databases">
        <title>Huge and variable diversity of episymbiotic CPR bacteria and DPANN archaea in groundwater ecosystems.</title>
        <authorList>
            <person name="He C.Y."/>
            <person name="Keren R."/>
            <person name="Whittaker M."/>
            <person name="Farag I.F."/>
            <person name="Doudna J."/>
            <person name="Cate J.H.D."/>
            <person name="Banfield J.F."/>
        </authorList>
    </citation>
    <scope>NUCLEOTIDE SEQUENCE</scope>
    <source>
        <strain evidence="10">NC_groundwater_672_Ag_B-0.1um_62_36</strain>
    </source>
</reference>
<evidence type="ECO:0000256" key="1">
    <source>
        <dbReference type="ARBA" id="ARBA00022516"/>
    </source>
</evidence>
<feature type="binding site" evidence="8">
    <location>
        <position position="9"/>
    </location>
    <ligand>
        <name>Mg(2+)</name>
        <dbReference type="ChEBI" id="CHEBI:18420"/>
    </ligand>
</feature>
<comment type="subcellular location">
    <subcellularLocation>
        <location evidence="8">Cytoplasm</location>
    </subcellularLocation>
</comment>
<dbReference type="HAMAP" id="MF_00101">
    <property type="entry name" value="AcpS"/>
    <property type="match status" value="1"/>
</dbReference>
<gene>
    <name evidence="8 10" type="primary">acpS</name>
    <name evidence="10" type="ORF">HYY20_12760</name>
</gene>
<keyword evidence="4 8" id="KW-0276">Fatty acid metabolism</keyword>
<comment type="function">
    <text evidence="8">Transfers the 4'-phosphopantetheine moiety from coenzyme A to a Ser of acyl-carrier-protein.</text>
</comment>
<dbReference type="InterPro" id="IPR004568">
    <property type="entry name" value="Ppantetheine-prot_Trfase_dom"/>
</dbReference>
<keyword evidence="5 8" id="KW-0460">Magnesium</keyword>
<dbReference type="Proteomes" id="UP000769766">
    <property type="component" value="Unassembled WGS sequence"/>
</dbReference>
<keyword evidence="8" id="KW-0963">Cytoplasm</keyword>
<dbReference type="NCBIfam" id="TIGR00556">
    <property type="entry name" value="pantethn_trn"/>
    <property type="match status" value="1"/>
</dbReference>
<comment type="similarity">
    <text evidence="8">Belongs to the P-Pant transferase superfamily. AcpS family.</text>
</comment>
<evidence type="ECO:0000313" key="10">
    <source>
        <dbReference type="EMBL" id="MBI2877741.1"/>
    </source>
</evidence>
<feature type="binding site" evidence="8">
    <location>
        <position position="58"/>
    </location>
    <ligand>
        <name>Mg(2+)</name>
        <dbReference type="ChEBI" id="CHEBI:18420"/>
    </ligand>
</feature>
<evidence type="ECO:0000259" key="9">
    <source>
        <dbReference type="Pfam" id="PF01648"/>
    </source>
</evidence>
<comment type="caution">
    <text evidence="10">The sequence shown here is derived from an EMBL/GenBank/DDBJ whole genome shotgun (WGS) entry which is preliminary data.</text>
</comment>
<dbReference type="AlphaFoldDB" id="A0A932CR44"/>
<evidence type="ECO:0000256" key="7">
    <source>
        <dbReference type="ARBA" id="ARBA00023160"/>
    </source>
</evidence>
<dbReference type="EC" id="2.7.8.7" evidence="8"/>
<dbReference type="InterPro" id="IPR008278">
    <property type="entry name" value="4-PPantetheinyl_Trfase_dom"/>
</dbReference>
<dbReference type="GO" id="GO:0008897">
    <property type="term" value="F:holo-[acyl-carrier-protein] synthase activity"/>
    <property type="evidence" value="ECO:0007669"/>
    <property type="project" value="UniProtKB-UniRule"/>
</dbReference>
<evidence type="ECO:0000256" key="4">
    <source>
        <dbReference type="ARBA" id="ARBA00022832"/>
    </source>
</evidence>
<proteinExistence type="inferred from homology"/>
<evidence type="ECO:0000313" key="11">
    <source>
        <dbReference type="Proteomes" id="UP000769766"/>
    </source>
</evidence>
<dbReference type="GO" id="GO:0000287">
    <property type="term" value="F:magnesium ion binding"/>
    <property type="evidence" value="ECO:0007669"/>
    <property type="project" value="UniProtKB-UniRule"/>
</dbReference>
<sequence>MTIVGMGTDLIEIDRMRQALARRGERLRQRLFTDREIAYCQAKRDPYPHYAARFAAKEAFFKALGSGWRGGLRWNEVEVVRTEMGKPTLALAGRVHQWAEARGIQEGNVQLSLTHSRDYALSTVIIHG</sequence>
<evidence type="ECO:0000256" key="5">
    <source>
        <dbReference type="ARBA" id="ARBA00022842"/>
    </source>
</evidence>
<dbReference type="SUPFAM" id="SSF56214">
    <property type="entry name" value="4'-phosphopantetheinyl transferase"/>
    <property type="match status" value="1"/>
</dbReference>
<dbReference type="EMBL" id="JACPRF010000386">
    <property type="protein sequence ID" value="MBI2877741.1"/>
    <property type="molecule type" value="Genomic_DNA"/>
</dbReference>
<dbReference type="NCBIfam" id="TIGR00516">
    <property type="entry name" value="acpS"/>
    <property type="match status" value="1"/>
</dbReference>
<dbReference type="InterPro" id="IPR002582">
    <property type="entry name" value="ACPS"/>
</dbReference>
<keyword evidence="3 8" id="KW-0479">Metal-binding</keyword>
<evidence type="ECO:0000256" key="6">
    <source>
        <dbReference type="ARBA" id="ARBA00023098"/>
    </source>
</evidence>
<comment type="cofactor">
    <cofactor evidence="8">
        <name>Mg(2+)</name>
        <dbReference type="ChEBI" id="CHEBI:18420"/>
    </cofactor>
</comment>
<keyword evidence="7 8" id="KW-0275">Fatty acid biosynthesis</keyword>
<dbReference type="GO" id="GO:0006633">
    <property type="term" value="P:fatty acid biosynthetic process"/>
    <property type="evidence" value="ECO:0007669"/>
    <property type="project" value="UniProtKB-UniRule"/>
</dbReference>
<evidence type="ECO:0000256" key="8">
    <source>
        <dbReference type="HAMAP-Rule" id="MF_00101"/>
    </source>
</evidence>
<feature type="domain" description="4'-phosphopantetheinyl transferase" evidence="9">
    <location>
        <begin position="6"/>
        <end position="120"/>
    </location>
</feature>
<dbReference type="InterPro" id="IPR037143">
    <property type="entry name" value="4-PPantetheinyl_Trfase_dom_sf"/>
</dbReference>